<proteinExistence type="inferred from homology"/>
<comment type="similarity">
    <text evidence="2">Belongs to the D-alanine--D-alanine ligase family.</text>
</comment>
<dbReference type="Gene3D" id="3.30.1490.20">
    <property type="entry name" value="ATP-grasp fold, A domain"/>
    <property type="match status" value="1"/>
</dbReference>
<dbReference type="InterPro" id="IPR016185">
    <property type="entry name" value="PreATP-grasp_dom_sf"/>
</dbReference>
<dbReference type="PROSITE" id="PS50975">
    <property type="entry name" value="ATP_GRASP"/>
    <property type="match status" value="1"/>
</dbReference>
<comment type="caution">
    <text evidence="12">The sequence shown here is derived from an EMBL/GenBank/DDBJ whole genome shotgun (WGS) entry which is preliminary data.</text>
</comment>
<reference evidence="12 13" key="1">
    <citation type="submission" date="2018-08" db="EMBL/GenBank/DDBJ databases">
        <title>Genome analysis of the thermophilic bacterium of the candidate phylum Aminicenantes from deep subsurface aquifer revealed its physiology and ecological role.</title>
        <authorList>
            <person name="Kadnikov V.V."/>
            <person name="Mardanov A.V."/>
            <person name="Beletsky A.V."/>
            <person name="Karnachuk O.V."/>
            <person name="Ravin N.V."/>
        </authorList>
    </citation>
    <scope>NUCLEOTIDE SEQUENCE [LARGE SCALE GENOMIC DNA]</scope>
    <source>
        <strain evidence="12">BY38</strain>
    </source>
</reference>
<evidence type="ECO:0000256" key="8">
    <source>
        <dbReference type="ARBA" id="ARBA00022984"/>
    </source>
</evidence>
<gene>
    <name evidence="12" type="ORF">OP8BY_1890</name>
</gene>
<dbReference type="Gene3D" id="3.30.470.20">
    <property type="entry name" value="ATP-grasp fold, B domain"/>
    <property type="match status" value="1"/>
</dbReference>
<dbReference type="PROSITE" id="PS00844">
    <property type="entry name" value="DALA_DALA_LIGASE_2"/>
    <property type="match status" value="1"/>
</dbReference>
<evidence type="ECO:0000256" key="1">
    <source>
        <dbReference type="ARBA" id="ARBA00004496"/>
    </source>
</evidence>
<keyword evidence="6 10" id="KW-0067">ATP-binding</keyword>
<evidence type="ECO:0000256" key="5">
    <source>
        <dbReference type="ARBA" id="ARBA00022741"/>
    </source>
</evidence>
<evidence type="ECO:0000313" key="12">
    <source>
        <dbReference type="EMBL" id="RFT16286.1"/>
    </source>
</evidence>
<evidence type="ECO:0000256" key="3">
    <source>
        <dbReference type="ARBA" id="ARBA00022490"/>
    </source>
</evidence>
<organism evidence="12 13">
    <name type="scientific">Candidatus Saccharicenans subterraneus</name>
    <dbReference type="NCBI Taxonomy" id="2508984"/>
    <lineage>
        <taxon>Bacteria</taxon>
        <taxon>Candidatus Aminicenantota</taxon>
        <taxon>Candidatus Aminicenantia</taxon>
        <taxon>Candidatus Aminicenantales</taxon>
        <taxon>Candidatus Saccharicenantaceae</taxon>
        <taxon>Candidatus Saccharicenans</taxon>
    </lineage>
</organism>
<keyword evidence="4 12" id="KW-0436">Ligase</keyword>
<dbReference type="InterPro" id="IPR000291">
    <property type="entry name" value="D-Ala_lig_Van_CS"/>
</dbReference>
<evidence type="ECO:0000256" key="7">
    <source>
        <dbReference type="ARBA" id="ARBA00022960"/>
    </source>
</evidence>
<dbReference type="GO" id="GO:0008716">
    <property type="term" value="F:D-alanine-D-alanine ligase activity"/>
    <property type="evidence" value="ECO:0007669"/>
    <property type="project" value="InterPro"/>
</dbReference>
<dbReference type="PANTHER" id="PTHR23132:SF23">
    <property type="entry name" value="D-ALANINE--D-ALANINE LIGASE B"/>
    <property type="match status" value="1"/>
</dbReference>
<evidence type="ECO:0000259" key="11">
    <source>
        <dbReference type="PROSITE" id="PS50975"/>
    </source>
</evidence>
<dbReference type="SUPFAM" id="SSF56059">
    <property type="entry name" value="Glutathione synthetase ATP-binding domain-like"/>
    <property type="match status" value="1"/>
</dbReference>
<dbReference type="PANTHER" id="PTHR23132">
    <property type="entry name" value="D-ALANINE--D-ALANINE LIGASE"/>
    <property type="match status" value="1"/>
</dbReference>
<dbReference type="EMBL" id="QUAH01000004">
    <property type="protein sequence ID" value="RFT16286.1"/>
    <property type="molecule type" value="Genomic_DNA"/>
</dbReference>
<dbReference type="InterPro" id="IPR011761">
    <property type="entry name" value="ATP-grasp"/>
</dbReference>
<sequence>MKIALLFSSKQGMARTLGPVLFEDRAEEGEEPPPDLLAECDSDETITAVQQALQKFHRVVLIESDDQAYLRLMEEKPDLVFNIAERLFGPNRESHIPTICEMLNIPYTGSDPLTLGICLDKSRAKEILSYHRIPNPDFRVIESVEEIPPRLKYPLIVKPLYEGSSKGIKDNSVVSNRRELKAKIAEIKRLYDQPAIVEKFLTGREFTVGVLGNYPDLEILPIVEIDHSQLPAGARPIYSYEAKWVWDTPDRPLEIFCCPADISDELKKAIEDTVRNTCRVLRIRDWARIDVRLDEKGVPNILEVNPLPGILPNPEENSCLPKAARAAGYNYDQLINRVVWEAGKRYGLPVDFYREVFRPAASSLGLGGADGH</sequence>
<feature type="domain" description="ATP-grasp" evidence="11">
    <location>
        <begin position="125"/>
        <end position="340"/>
    </location>
</feature>
<dbReference type="GO" id="GO:0071555">
    <property type="term" value="P:cell wall organization"/>
    <property type="evidence" value="ECO:0007669"/>
    <property type="project" value="UniProtKB-KW"/>
</dbReference>
<dbReference type="Proteomes" id="UP000257323">
    <property type="component" value="Unassembled WGS sequence"/>
</dbReference>
<dbReference type="GO" id="GO:0009252">
    <property type="term" value="P:peptidoglycan biosynthetic process"/>
    <property type="evidence" value="ECO:0007669"/>
    <property type="project" value="UniProtKB-KW"/>
</dbReference>
<keyword evidence="3" id="KW-0963">Cytoplasm</keyword>
<evidence type="ECO:0000256" key="10">
    <source>
        <dbReference type="PROSITE-ProRule" id="PRU00409"/>
    </source>
</evidence>
<evidence type="ECO:0000256" key="6">
    <source>
        <dbReference type="ARBA" id="ARBA00022840"/>
    </source>
</evidence>
<evidence type="ECO:0000256" key="4">
    <source>
        <dbReference type="ARBA" id="ARBA00022598"/>
    </source>
</evidence>
<dbReference type="GO" id="GO:0046872">
    <property type="term" value="F:metal ion binding"/>
    <property type="evidence" value="ECO:0007669"/>
    <property type="project" value="InterPro"/>
</dbReference>
<keyword evidence="7" id="KW-0133">Cell shape</keyword>
<dbReference type="AlphaFoldDB" id="A0A3E2BNS7"/>
<keyword evidence="5 10" id="KW-0547">Nucleotide-binding</keyword>
<dbReference type="GO" id="GO:0008360">
    <property type="term" value="P:regulation of cell shape"/>
    <property type="evidence" value="ECO:0007669"/>
    <property type="project" value="UniProtKB-KW"/>
</dbReference>
<accession>A0A3E2BNS7</accession>
<keyword evidence="8" id="KW-0573">Peptidoglycan synthesis</keyword>
<evidence type="ECO:0000256" key="2">
    <source>
        <dbReference type="ARBA" id="ARBA00010871"/>
    </source>
</evidence>
<dbReference type="Gene3D" id="3.40.50.20">
    <property type="match status" value="1"/>
</dbReference>
<comment type="subcellular location">
    <subcellularLocation>
        <location evidence="1">Cytoplasm</location>
    </subcellularLocation>
</comment>
<dbReference type="Pfam" id="PF07478">
    <property type="entry name" value="Dala_Dala_lig_C"/>
    <property type="match status" value="1"/>
</dbReference>
<keyword evidence="9" id="KW-0961">Cell wall biogenesis/degradation</keyword>
<evidence type="ECO:0000313" key="13">
    <source>
        <dbReference type="Proteomes" id="UP000257323"/>
    </source>
</evidence>
<dbReference type="InterPro" id="IPR011095">
    <property type="entry name" value="Dala_Dala_lig_C"/>
</dbReference>
<dbReference type="GO" id="GO:0005524">
    <property type="term" value="F:ATP binding"/>
    <property type="evidence" value="ECO:0007669"/>
    <property type="project" value="UniProtKB-UniRule"/>
</dbReference>
<dbReference type="InterPro" id="IPR013815">
    <property type="entry name" value="ATP_grasp_subdomain_1"/>
</dbReference>
<protein>
    <submittedName>
        <fullName evidence="12">D-alanine--D-alanine ligase</fullName>
    </submittedName>
</protein>
<evidence type="ECO:0000256" key="9">
    <source>
        <dbReference type="ARBA" id="ARBA00023316"/>
    </source>
</evidence>
<dbReference type="SUPFAM" id="SSF52440">
    <property type="entry name" value="PreATP-grasp domain"/>
    <property type="match status" value="1"/>
</dbReference>
<name>A0A3E2BNS7_9BACT</name>
<dbReference type="GO" id="GO:0005737">
    <property type="term" value="C:cytoplasm"/>
    <property type="evidence" value="ECO:0007669"/>
    <property type="project" value="UniProtKB-SubCell"/>
</dbReference>